<dbReference type="InterPro" id="IPR009752">
    <property type="entry name" value="Phage_Mu_GpJ"/>
</dbReference>
<dbReference type="EMBL" id="LAZR01012942">
    <property type="protein sequence ID" value="KKM24354.1"/>
    <property type="molecule type" value="Genomic_DNA"/>
</dbReference>
<gene>
    <name evidence="1" type="ORF">LCGC14_1605980</name>
</gene>
<dbReference type="Pfam" id="PF07030">
    <property type="entry name" value="Phage_Mu_Gp36"/>
    <property type="match status" value="1"/>
</dbReference>
<organism evidence="1">
    <name type="scientific">marine sediment metagenome</name>
    <dbReference type="NCBI Taxonomy" id="412755"/>
    <lineage>
        <taxon>unclassified sequences</taxon>
        <taxon>metagenomes</taxon>
        <taxon>ecological metagenomes</taxon>
    </lineage>
</organism>
<comment type="caution">
    <text evidence="1">The sequence shown here is derived from an EMBL/GenBank/DDBJ whole genome shotgun (WGS) entry which is preliminary data.</text>
</comment>
<proteinExistence type="predicted"/>
<evidence type="ECO:0008006" key="2">
    <source>
        <dbReference type="Google" id="ProtNLM"/>
    </source>
</evidence>
<dbReference type="AlphaFoldDB" id="A0A0F9IWD1"/>
<sequence>MAYSGYCIISDMTDWMENEEISQLASDIVAKWPSNEGDGTTDATIIGICDEMRQSADSEIDGYIIGRYPGLRDVATVPSLINKFSAQLAIYNLLSRRGRSNPKWDKIQNDIIVQLREIRDGQLGIGLEDGG</sequence>
<protein>
    <recommendedName>
        <fullName evidence="2">DUF1320 domain-containing protein</fullName>
    </recommendedName>
</protein>
<feature type="non-terminal residue" evidence="1">
    <location>
        <position position="131"/>
    </location>
</feature>
<name>A0A0F9IWD1_9ZZZZ</name>
<accession>A0A0F9IWD1</accession>
<evidence type="ECO:0000313" key="1">
    <source>
        <dbReference type="EMBL" id="KKM24354.1"/>
    </source>
</evidence>
<reference evidence="1" key="1">
    <citation type="journal article" date="2015" name="Nature">
        <title>Complex archaea that bridge the gap between prokaryotes and eukaryotes.</title>
        <authorList>
            <person name="Spang A."/>
            <person name="Saw J.H."/>
            <person name="Jorgensen S.L."/>
            <person name="Zaremba-Niedzwiedzka K."/>
            <person name="Martijn J."/>
            <person name="Lind A.E."/>
            <person name="van Eijk R."/>
            <person name="Schleper C."/>
            <person name="Guy L."/>
            <person name="Ettema T.J."/>
        </authorList>
    </citation>
    <scope>NUCLEOTIDE SEQUENCE</scope>
</reference>